<sequence length="167" mass="19819">MSLDKVNSPLPILVKIYSDIYFNTQDIEHAVEFFEGLGILPQLLLYKKCDSPMRKSKDHSRKNNQKWACTSKSTCGYRQTIRSETCVTIQSMVDWYNFCRDICYIILINQSDKIGSKGKVVEIDESKFDKHKYNREKRVEEEYVEKGNTIYSNFWATYQIEEFEKHR</sequence>
<evidence type="ECO:0000313" key="1">
    <source>
        <dbReference type="EMBL" id="CAG8466934.1"/>
    </source>
</evidence>
<reference evidence="1 2" key="1">
    <citation type="submission" date="2021-06" db="EMBL/GenBank/DDBJ databases">
        <authorList>
            <person name="Kallberg Y."/>
            <person name="Tangrot J."/>
            <person name="Rosling A."/>
        </authorList>
    </citation>
    <scope>NUCLEOTIDE SEQUENCE [LARGE SCALE GENOMIC DNA]</scope>
    <source>
        <strain evidence="1 2">120-4 pot B 10/14</strain>
    </source>
</reference>
<dbReference type="EMBL" id="CAJVQB010000102">
    <property type="protein sequence ID" value="CAG8466934.1"/>
    <property type="molecule type" value="Genomic_DNA"/>
</dbReference>
<name>A0ABM8VWX2_GIGMA</name>
<proteinExistence type="predicted"/>
<accession>A0ABM8VWX2</accession>
<keyword evidence="2" id="KW-1185">Reference proteome</keyword>
<dbReference type="Proteomes" id="UP000789901">
    <property type="component" value="Unassembled WGS sequence"/>
</dbReference>
<organism evidence="1 2">
    <name type="scientific">Gigaspora margarita</name>
    <dbReference type="NCBI Taxonomy" id="4874"/>
    <lineage>
        <taxon>Eukaryota</taxon>
        <taxon>Fungi</taxon>
        <taxon>Fungi incertae sedis</taxon>
        <taxon>Mucoromycota</taxon>
        <taxon>Glomeromycotina</taxon>
        <taxon>Glomeromycetes</taxon>
        <taxon>Diversisporales</taxon>
        <taxon>Gigasporaceae</taxon>
        <taxon>Gigaspora</taxon>
    </lineage>
</organism>
<protein>
    <submittedName>
        <fullName evidence="1">11627_t:CDS:1</fullName>
    </submittedName>
</protein>
<gene>
    <name evidence="1" type="ORF">GMARGA_LOCUS585</name>
</gene>
<comment type="caution">
    <text evidence="1">The sequence shown here is derived from an EMBL/GenBank/DDBJ whole genome shotgun (WGS) entry which is preliminary data.</text>
</comment>
<evidence type="ECO:0000313" key="2">
    <source>
        <dbReference type="Proteomes" id="UP000789901"/>
    </source>
</evidence>